<name>A0A9N9F072_9GLOM</name>
<comment type="caution">
    <text evidence="7">The sequence shown here is derived from an EMBL/GenBank/DDBJ whole genome shotgun (WGS) entry which is preliminary data.</text>
</comment>
<reference evidence="7" key="1">
    <citation type="submission" date="2021-06" db="EMBL/GenBank/DDBJ databases">
        <authorList>
            <person name="Kallberg Y."/>
            <person name="Tangrot J."/>
            <person name="Rosling A."/>
        </authorList>
    </citation>
    <scope>NUCLEOTIDE SEQUENCE</scope>
    <source>
        <strain evidence="7">IA702</strain>
    </source>
</reference>
<dbReference type="InterPro" id="IPR013907">
    <property type="entry name" value="Sds3"/>
</dbReference>
<evidence type="ECO:0000256" key="5">
    <source>
        <dbReference type="ARBA" id="ARBA00023242"/>
    </source>
</evidence>
<dbReference type="Proteomes" id="UP000789572">
    <property type="component" value="Unassembled WGS sequence"/>
</dbReference>
<keyword evidence="4" id="KW-0804">Transcription</keyword>
<keyword evidence="3" id="KW-0805">Transcription regulation</keyword>
<dbReference type="Pfam" id="PF08598">
    <property type="entry name" value="Sds3"/>
    <property type="match status" value="1"/>
</dbReference>
<feature type="region of interest" description="Disordered" evidence="6">
    <location>
        <begin position="1"/>
        <end position="80"/>
    </location>
</feature>
<evidence type="ECO:0000313" key="7">
    <source>
        <dbReference type="EMBL" id="CAG8501263.1"/>
    </source>
</evidence>
<protein>
    <submittedName>
        <fullName evidence="7">2448_t:CDS:1</fullName>
    </submittedName>
</protein>
<dbReference type="EMBL" id="CAJVPJ010000248">
    <property type="protein sequence ID" value="CAG8501263.1"/>
    <property type="molecule type" value="Genomic_DNA"/>
</dbReference>
<keyword evidence="8" id="KW-1185">Reference proteome</keyword>
<sequence length="330" mass="37752">MSPSQNQKRNRSNHAPYLSPTEPSPHPYSPEDLLLHLTHSTSPDTVVETTETYDASSYESDEGYYNATQTETSQSDDDEDVDMIDSSLAETDPTTKALKNELNGVRSKITQIETRIATLEHCMFAVREREINKEYEAIEAGHHPKFEAIHTALLAQRDKRLHLANAWLRYGKERAKNVQEGMVKQASDDFKWQLKHLKLSMIQDRKDKIQKLKAEYSALLKNPTKYAPKNLKYPKMGTFPRMGVFNDNSRVIESRSKTNRLAAHVRRPVNKSWIINAWLGSDSDSGEAMDGENNARGPIMSGRMPVERPVVNHCPRSFTMDEYLRRRCSD</sequence>
<comment type="subcellular location">
    <subcellularLocation>
        <location evidence="1">Nucleus</location>
    </subcellularLocation>
</comment>
<dbReference type="AlphaFoldDB" id="A0A9N9F072"/>
<organism evidence="7 8">
    <name type="scientific">Paraglomus occultum</name>
    <dbReference type="NCBI Taxonomy" id="144539"/>
    <lineage>
        <taxon>Eukaryota</taxon>
        <taxon>Fungi</taxon>
        <taxon>Fungi incertae sedis</taxon>
        <taxon>Mucoromycota</taxon>
        <taxon>Glomeromycotina</taxon>
        <taxon>Glomeromycetes</taxon>
        <taxon>Paraglomerales</taxon>
        <taxon>Paraglomeraceae</taxon>
        <taxon>Paraglomus</taxon>
    </lineage>
</organism>
<keyword evidence="2" id="KW-0678">Repressor</keyword>
<dbReference type="GO" id="GO:0005654">
    <property type="term" value="C:nucleoplasm"/>
    <property type="evidence" value="ECO:0007669"/>
    <property type="project" value="UniProtKB-ARBA"/>
</dbReference>
<dbReference type="GO" id="GO:0010468">
    <property type="term" value="P:regulation of gene expression"/>
    <property type="evidence" value="ECO:0007669"/>
    <property type="project" value="UniProtKB-ARBA"/>
</dbReference>
<evidence type="ECO:0000313" key="8">
    <source>
        <dbReference type="Proteomes" id="UP000789572"/>
    </source>
</evidence>
<keyword evidence="5" id="KW-0539">Nucleus</keyword>
<evidence type="ECO:0000256" key="3">
    <source>
        <dbReference type="ARBA" id="ARBA00023015"/>
    </source>
</evidence>
<evidence type="ECO:0000256" key="2">
    <source>
        <dbReference type="ARBA" id="ARBA00022491"/>
    </source>
</evidence>
<dbReference type="OrthoDB" id="10301696at2759"/>
<proteinExistence type="predicted"/>
<evidence type="ECO:0000256" key="4">
    <source>
        <dbReference type="ARBA" id="ARBA00023163"/>
    </source>
</evidence>
<gene>
    <name evidence="7" type="ORF">POCULU_LOCUS2585</name>
</gene>
<accession>A0A9N9F072</accession>
<feature type="compositionally biased region" description="Polar residues" evidence="6">
    <location>
        <begin position="38"/>
        <end position="58"/>
    </location>
</feature>
<evidence type="ECO:0000256" key="1">
    <source>
        <dbReference type="ARBA" id="ARBA00004123"/>
    </source>
</evidence>
<evidence type="ECO:0000256" key="6">
    <source>
        <dbReference type="SAM" id="MobiDB-lite"/>
    </source>
</evidence>